<dbReference type="Proteomes" id="UP000183002">
    <property type="component" value="Unassembled WGS sequence"/>
</dbReference>
<dbReference type="GO" id="GO:0030378">
    <property type="term" value="F:serine racemase activity"/>
    <property type="evidence" value="ECO:0007669"/>
    <property type="project" value="TreeGrafter"/>
</dbReference>
<dbReference type="SUPFAM" id="SSF53686">
    <property type="entry name" value="Tryptophan synthase beta subunit-like PLP-dependent enzymes"/>
    <property type="match status" value="1"/>
</dbReference>
<comment type="cofactor">
    <cofactor evidence="1">
        <name>pyridoxal 5'-phosphate</name>
        <dbReference type="ChEBI" id="CHEBI:597326"/>
    </cofactor>
</comment>
<dbReference type="FunFam" id="3.40.50.1100:FF:000005">
    <property type="entry name" value="Threonine dehydratase catabolic"/>
    <property type="match status" value="1"/>
</dbReference>
<keyword evidence="3" id="KW-0663">Pyridoxal phosphate</keyword>
<dbReference type="Pfam" id="PF00291">
    <property type="entry name" value="PALP"/>
    <property type="match status" value="1"/>
</dbReference>
<dbReference type="PANTHER" id="PTHR43050:SF1">
    <property type="entry name" value="SERINE RACEMASE"/>
    <property type="match status" value="1"/>
</dbReference>
<evidence type="ECO:0000313" key="7">
    <source>
        <dbReference type="Proteomes" id="UP000183002"/>
    </source>
</evidence>
<evidence type="ECO:0000313" key="6">
    <source>
        <dbReference type="EMBL" id="SEM95982.1"/>
    </source>
</evidence>
<keyword evidence="4 6" id="KW-0456">Lyase</keyword>
<dbReference type="GO" id="GO:0030170">
    <property type="term" value="F:pyridoxal phosphate binding"/>
    <property type="evidence" value="ECO:0007669"/>
    <property type="project" value="TreeGrafter"/>
</dbReference>
<gene>
    <name evidence="6" type="ORF">SAMN05216227_100559</name>
</gene>
<comment type="similarity">
    <text evidence="2">Belongs to the serine/threonine dehydratase family.</text>
</comment>
<proteinExistence type="inferred from homology"/>
<dbReference type="GO" id="GO:0005524">
    <property type="term" value="F:ATP binding"/>
    <property type="evidence" value="ECO:0007669"/>
    <property type="project" value="TreeGrafter"/>
</dbReference>
<evidence type="ECO:0000259" key="5">
    <source>
        <dbReference type="Pfam" id="PF00291"/>
    </source>
</evidence>
<dbReference type="GO" id="GO:0003941">
    <property type="term" value="F:L-serine ammonia-lyase activity"/>
    <property type="evidence" value="ECO:0007669"/>
    <property type="project" value="TreeGrafter"/>
</dbReference>
<feature type="domain" description="Tryptophan synthase beta chain-like PALP" evidence="5">
    <location>
        <begin position="52"/>
        <end position="344"/>
    </location>
</feature>
<evidence type="ECO:0000256" key="2">
    <source>
        <dbReference type="ARBA" id="ARBA00010869"/>
    </source>
</evidence>
<dbReference type="AlphaFoldDB" id="A0A1H8CM33"/>
<dbReference type="InterPro" id="IPR001926">
    <property type="entry name" value="TrpB-like_PALP"/>
</dbReference>
<dbReference type="Gene3D" id="3.40.50.1100">
    <property type="match status" value="2"/>
</dbReference>
<sequence>MVRKCPRKVAPMPDMPAPHTQAPNIQTLDIQAPDIQAPDIQAIEAAARRLDGHARRTPLLTSPFLDEIAGRRVFVKAECLQHTGSFKYRGAWSAVSALEPGLRAQGVIAYSSGNHAQGVALAARQHRVPAVIIMPNDAPKMKIDNTRALGAEVVLYDRAAQDRDAIGLALSTQRGLTLIKPYDDAMVIAGQASTGLEIAEQAAAEGITAADVLVCCGGGGLTSGIAIALASRATGLRARPVEPAEFDDVTRSLATGTRQHNAHAAGSLCDAIVTPTPGALTLPVMARLCGPGIVVTDDEALRAVALAWSRLKVVLEPGGAVALAAALFHGDEIATPDVICVASGGNVDPDVFARALAMLDG</sequence>
<name>A0A1H8CM33_9RHOB</name>
<organism evidence="6 7">
    <name type="scientific">Pseudorhodobacter antarcticus</name>
    <dbReference type="NCBI Taxonomy" id="1077947"/>
    <lineage>
        <taxon>Bacteria</taxon>
        <taxon>Pseudomonadati</taxon>
        <taxon>Pseudomonadota</taxon>
        <taxon>Alphaproteobacteria</taxon>
        <taxon>Rhodobacterales</taxon>
        <taxon>Paracoccaceae</taxon>
        <taxon>Pseudorhodobacter</taxon>
    </lineage>
</organism>
<keyword evidence="7" id="KW-1185">Reference proteome</keyword>
<dbReference type="InterPro" id="IPR036052">
    <property type="entry name" value="TrpB-like_PALP_sf"/>
</dbReference>
<dbReference type="GO" id="GO:0018114">
    <property type="term" value="F:threonine racemase activity"/>
    <property type="evidence" value="ECO:0007669"/>
    <property type="project" value="TreeGrafter"/>
</dbReference>
<evidence type="ECO:0000256" key="1">
    <source>
        <dbReference type="ARBA" id="ARBA00001933"/>
    </source>
</evidence>
<dbReference type="CDD" id="cd01562">
    <property type="entry name" value="Thr-dehyd"/>
    <property type="match status" value="1"/>
</dbReference>
<protein>
    <submittedName>
        <fullName evidence="6">L-threonine ammonia-lyase</fullName>
    </submittedName>
</protein>
<dbReference type="EMBL" id="FOCO01000005">
    <property type="protein sequence ID" value="SEM95982.1"/>
    <property type="molecule type" value="Genomic_DNA"/>
</dbReference>
<reference evidence="6 7" key="1">
    <citation type="submission" date="2016-10" db="EMBL/GenBank/DDBJ databases">
        <authorList>
            <person name="de Groot N.N."/>
        </authorList>
    </citation>
    <scope>NUCLEOTIDE SEQUENCE [LARGE SCALE GENOMIC DNA]</scope>
    <source>
        <strain evidence="6 7">CGMCC 1.10836</strain>
    </source>
</reference>
<accession>A0A1H8CM33</accession>
<dbReference type="GO" id="GO:0000287">
    <property type="term" value="F:magnesium ion binding"/>
    <property type="evidence" value="ECO:0007669"/>
    <property type="project" value="TreeGrafter"/>
</dbReference>
<dbReference type="STRING" id="1077947.SAMN05216227_100559"/>
<dbReference type="GO" id="GO:0070179">
    <property type="term" value="P:D-serine biosynthetic process"/>
    <property type="evidence" value="ECO:0007669"/>
    <property type="project" value="TreeGrafter"/>
</dbReference>
<evidence type="ECO:0000256" key="4">
    <source>
        <dbReference type="ARBA" id="ARBA00023239"/>
    </source>
</evidence>
<evidence type="ECO:0000256" key="3">
    <source>
        <dbReference type="ARBA" id="ARBA00022898"/>
    </source>
</evidence>
<dbReference type="PANTHER" id="PTHR43050">
    <property type="entry name" value="SERINE / THREONINE RACEMASE FAMILY MEMBER"/>
    <property type="match status" value="1"/>
</dbReference>